<dbReference type="SUPFAM" id="SSF51445">
    <property type="entry name" value="(Trans)glycosidases"/>
    <property type="match status" value="1"/>
</dbReference>
<feature type="binding site" evidence="10">
    <location>
        <position position="315"/>
    </location>
    <ligand>
        <name>substrate</name>
    </ligand>
</feature>
<dbReference type="AlphaFoldDB" id="A0A7W7DCJ9"/>
<reference evidence="13 14" key="1">
    <citation type="submission" date="2020-08" db="EMBL/GenBank/DDBJ databases">
        <title>Sequencing the genomes of 1000 actinobacteria strains.</title>
        <authorList>
            <person name="Klenk H.-P."/>
        </authorList>
    </citation>
    <scope>NUCLEOTIDE SEQUENCE [LARGE SCALE GENOMIC DNA]</scope>
    <source>
        <strain evidence="13 14">DSM 45784</strain>
    </source>
</reference>
<evidence type="ECO:0000256" key="10">
    <source>
        <dbReference type="PIRSR" id="PIRSR617736-2"/>
    </source>
</evidence>
<dbReference type="PRINTS" id="PR00131">
    <property type="entry name" value="GLHYDRLASE1"/>
</dbReference>
<feature type="binding site" evidence="10">
    <location>
        <position position="140"/>
    </location>
    <ligand>
        <name>substrate</name>
    </ligand>
</feature>
<keyword evidence="4 12" id="KW-0378">Hydrolase</keyword>
<dbReference type="PROSITE" id="PS00653">
    <property type="entry name" value="GLYCOSYL_HYDROL_F1_2"/>
    <property type="match status" value="1"/>
</dbReference>
<dbReference type="InterPro" id="IPR017853">
    <property type="entry name" value="GH"/>
</dbReference>
<evidence type="ECO:0000256" key="7">
    <source>
        <dbReference type="ARBA" id="ARBA00023295"/>
    </source>
</evidence>
<dbReference type="GO" id="GO:0030245">
    <property type="term" value="P:cellulose catabolic process"/>
    <property type="evidence" value="ECO:0007669"/>
    <property type="project" value="UniProtKB-KW"/>
</dbReference>
<comment type="similarity">
    <text evidence="2 12">Belongs to the glycosyl hydrolase 1 family.</text>
</comment>
<dbReference type="Pfam" id="PF00232">
    <property type="entry name" value="Glyco_hydro_1"/>
    <property type="match status" value="1"/>
</dbReference>
<feature type="active site" description="Nucleophile" evidence="9 11">
    <location>
        <position position="388"/>
    </location>
</feature>
<keyword evidence="14" id="KW-1185">Reference proteome</keyword>
<dbReference type="GO" id="GO:0008422">
    <property type="term" value="F:beta-glucosidase activity"/>
    <property type="evidence" value="ECO:0007669"/>
    <property type="project" value="UniProtKB-EC"/>
</dbReference>
<dbReference type="PANTHER" id="PTHR10353:SF36">
    <property type="entry name" value="LP05116P"/>
    <property type="match status" value="1"/>
</dbReference>
<evidence type="ECO:0000256" key="12">
    <source>
        <dbReference type="RuleBase" id="RU361175"/>
    </source>
</evidence>
<evidence type="ECO:0000256" key="6">
    <source>
        <dbReference type="ARBA" id="ARBA00023277"/>
    </source>
</evidence>
<evidence type="ECO:0000256" key="4">
    <source>
        <dbReference type="ARBA" id="ARBA00022801"/>
    </source>
</evidence>
<dbReference type="Proteomes" id="UP000542210">
    <property type="component" value="Unassembled WGS sequence"/>
</dbReference>
<feature type="binding site" evidence="10">
    <location>
        <begin position="441"/>
        <end position="442"/>
    </location>
    <ligand>
        <name>substrate</name>
    </ligand>
</feature>
<evidence type="ECO:0000256" key="8">
    <source>
        <dbReference type="ARBA" id="ARBA00023326"/>
    </source>
</evidence>
<dbReference type="Gene3D" id="3.20.20.80">
    <property type="entry name" value="Glycosidases"/>
    <property type="match status" value="1"/>
</dbReference>
<dbReference type="InterPro" id="IPR018120">
    <property type="entry name" value="Glyco_hydro_1_AS"/>
</dbReference>
<keyword evidence="6" id="KW-0119">Carbohydrate metabolism</keyword>
<feature type="binding site" evidence="10">
    <location>
        <position position="39"/>
    </location>
    <ligand>
        <name>substrate</name>
    </ligand>
</feature>
<feature type="binding site" evidence="10">
    <location>
        <position position="184"/>
    </location>
    <ligand>
        <name>substrate</name>
    </ligand>
</feature>
<evidence type="ECO:0000256" key="11">
    <source>
        <dbReference type="PROSITE-ProRule" id="PRU10055"/>
    </source>
</evidence>
<proteinExistence type="inferred from homology"/>
<evidence type="ECO:0000256" key="2">
    <source>
        <dbReference type="ARBA" id="ARBA00010838"/>
    </source>
</evidence>
<dbReference type="InterPro" id="IPR001360">
    <property type="entry name" value="Glyco_hydro_1"/>
</dbReference>
<feature type="binding site" evidence="10">
    <location>
        <position position="434"/>
    </location>
    <ligand>
        <name>substrate</name>
    </ligand>
</feature>
<name>A0A7W7DCJ9_9ACTN</name>
<keyword evidence="8" id="KW-0624">Polysaccharide degradation</keyword>
<evidence type="ECO:0000256" key="3">
    <source>
        <dbReference type="ARBA" id="ARBA00012744"/>
    </source>
</evidence>
<keyword evidence="5" id="KW-0136">Cellulose degradation</keyword>
<protein>
    <recommendedName>
        <fullName evidence="3 12">Beta-glucosidase</fullName>
        <ecNumber evidence="3 12">3.2.1.21</ecNumber>
    </recommendedName>
</protein>
<evidence type="ECO:0000256" key="5">
    <source>
        <dbReference type="ARBA" id="ARBA00023001"/>
    </source>
</evidence>
<dbReference type="FunFam" id="3.20.20.80:FF:000004">
    <property type="entry name" value="Beta-glucosidase 6-phospho-beta-glucosidase"/>
    <property type="match status" value="1"/>
</dbReference>
<dbReference type="InterPro" id="IPR017736">
    <property type="entry name" value="Glyco_hydro_1_beta-glucosidase"/>
</dbReference>
<dbReference type="PANTHER" id="PTHR10353">
    <property type="entry name" value="GLYCOSYL HYDROLASE"/>
    <property type="match status" value="1"/>
</dbReference>
<gene>
    <name evidence="13" type="ORF">BJ982_005884</name>
</gene>
<dbReference type="RefSeq" id="WP_184885326.1">
    <property type="nucleotide sequence ID" value="NZ_BOOV01000011.1"/>
</dbReference>
<sequence>MTTQDTQPGPRPGVRSGTDAPALAFPPGFVWGAATSAYQIEGATDIDGRGRSIWDTFVREPGRVVNGDHADLAVDHYHRYRDDVALMAELGLTAYRFSVSWPRIMPQGSGRVNQAGLDFYRRLVDELLGRGIEPYLTLYHWDLPQVLEDAGGWPERDTALRFADFTACVHEALGDRVRHWTTVNEPWCAAFVGYASGEHAPGRREPAAAVRAAHHLNLAHGLAVQAIRARDPQARIGGSVNLYAVTPATGAPADLDAARRVDGLQNRFFLDALLKGSYPEDVVADLAGVTGFGFVRDGDMEVVSTPFDMLMVNYYSRYTVSGSAEGSASASAAPTGAGSPWPGSEDVGFVRSGRPVTSMGWEIDEFGLYEVLQRVALNYPAIPLVVSENGAAFDDVVSGGVVDDRERVAYLHAHLRACHAAIAAGVPLRGYFAWSLMDNFEWAWGYGKRFGLVHVDYDTLVRTPKASARWYSRAIRRGGLRGPAE</sequence>
<evidence type="ECO:0000256" key="9">
    <source>
        <dbReference type="PIRSR" id="PIRSR617736-1"/>
    </source>
</evidence>
<dbReference type="NCBIfam" id="TIGR03356">
    <property type="entry name" value="BGL"/>
    <property type="match status" value="1"/>
</dbReference>
<evidence type="ECO:0000313" key="14">
    <source>
        <dbReference type="Proteomes" id="UP000542210"/>
    </source>
</evidence>
<comment type="catalytic activity">
    <reaction evidence="1 12">
        <text>Hydrolysis of terminal, non-reducing beta-D-glucosyl residues with release of beta-D-glucose.</text>
        <dbReference type="EC" id="3.2.1.21"/>
    </reaction>
</comment>
<dbReference type="PROSITE" id="PS00572">
    <property type="entry name" value="GLYCOSYL_HYDROL_F1_1"/>
    <property type="match status" value="1"/>
</dbReference>
<feature type="active site" description="Proton donor" evidence="9">
    <location>
        <position position="185"/>
    </location>
</feature>
<accession>A0A7W7DCJ9</accession>
<evidence type="ECO:0000256" key="1">
    <source>
        <dbReference type="ARBA" id="ARBA00000448"/>
    </source>
</evidence>
<dbReference type="GO" id="GO:0005829">
    <property type="term" value="C:cytosol"/>
    <property type="evidence" value="ECO:0007669"/>
    <property type="project" value="TreeGrafter"/>
</dbReference>
<dbReference type="EMBL" id="JACHND010000001">
    <property type="protein sequence ID" value="MBB4704340.1"/>
    <property type="molecule type" value="Genomic_DNA"/>
</dbReference>
<evidence type="ECO:0000313" key="13">
    <source>
        <dbReference type="EMBL" id="MBB4704340.1"/>
    </source>
</evidence>
<dbReference type="InterPro" id="IPR033132">
    <property type="entry name" value="GH_1_N_CS"/>
</dbReference>
<comment type="caution">
    <text evidence="13">The sequence shown here is derived from an EMBL/GenBank/DDBJ whole genome shotgun (WGS) entry which is preliminary data.</text>
</comment>
<organism evidence="13 14">
    <name type="scientific">Sphaerisporangium siamense</name>
    <dbReference type="NCBI Taxonomy" id="795645"/>
    <lineage>
        <taxon>Bacteria</taxon>
        <taxon>Bacillati</taxon>
        <taxon>Actinomycetota</taxon>
        <taxon>Actinomycetes</taxon>
        <taxon>Streptosporangiales</taxon>
        <taxon>Streptosporangiaceae</taxon>
        <taxon>Sphaerisporangium</taxon>
    </lineage>
</organism>
<dbReference type="EC" id="3.2.1.21" evidence="3 12"/>
<keyword evidence="7 12" id="KW-0326">Glycosidase</keyword>